<dbReference type="EMBL" id="JBHMAA010000019">
    <property type="protein sequence ID" value="MFB9950756.1"/>
    <property type="molecule type" value="Genomic_DNA"/>
</dbReference>
<comment type="subcellular location">
    <subcellularLocation>
        <location evidence="1">Periplasm</location>
    </subcellularLocation>
</comment>
<evidence type="ECO:0000256" key="2">
    <source>
        <dbReference type="ARBA" id="ARBA00005695"/>
    </source>
</evidence>
<dbReference type="Gene3D" id="3.10.105.10">
    <property type="entry name" value="Dipeptide-binding Protein, Domain 3"/>
    <property type="match status" value="1"/>
</dbReference>
<evidence type="ECO:0000256" key="3">
    <source>
        <dbReference type="ARBA" id="ARBA00022448"/>
    </source>
</evidence>
<proteinExistence type="inferred from homology"/>
<protein>
    <submittedName>
        <fullName evidence="6">ABC transporter substrate-binding protein</fullName>
    </submittedName>
</protein>
<evidence type="ECO:0000256" key="1">
    <source>
        <dbReference type="ARBA" id="ARBA00004418"/>
    </source>
</evidence>
<evidence type="ECO:0000259" key="5">
    <source>
        <dbReference type="Pfam" id="PF00496"/>
    </source>
</evidence>
<dbReference type="Gene3D" id="3.40.190.10">
    <property type="entry name" value="Periplasmic binding protein-like II"/>
    <property type="match status" value="1"/>
</dbReference>
<gene>
    <name evidence="6" type="ORF">ACFFP0_18040</name>
</gene>
<dbReference type="InterPro" id="IPR039424">
    <property type="entry name" value="SBP_5"/>
</dbReference>
<dbReference type="PANTHER" id="PTHR30290">
    <property type="entry name" value="PERIPLASMIC BINDING COMPONENT OF ABC TRANSPORTER"/>
    <property type="match status" value="1"/>
</dbReference>
<keyword evidence="4" id="KW-0732">Signal</keyword>
<evidence type="ECO:0000313" key="7">
    <source>
        <dbReference type="Proteomes" id="UP001589692"/>
    </source>
</evidence>
<dbReference type="Proteomes" id="UP001589692">
    <property type="component" value="Unassembled WGS sequence"/>
</dbReference>
<dbReference type="PANTHER" id="PTHR30290:SF9">
    <property type="entry name" value="OLIGOPEPTIDE-BINDING PROTEIN APPA"/>
    <property type="match status" value="1"/>
</dbReference>
<dbReference type="CDD" id="cd08498">
    <property type="entry name" value="PBP2_NikA_DppA_OppA_like_2"/>
    <property type="match status" value="1"/>
</dbReference>
<keyword evidence="3" id="KW-0813">Transport</keyword>
<comment type="caution">
    <text evidence="6">The sequence shown here is derived from an EMBL/GenBank/DDBJ whole genome shotgun (WGS) entry which is preliminary data.</text>
</comment>
<reference evidence="6 7" key="1">
    <citation type="submission" date="2024-09" db="EMBL/GenBank/DDBJ databases">
        <authorList>
            <person name="Sun Q."/>
            <person name="Mori K."/>
        </authorList>
    </citation>
    <scope>NUCLEOTIDE SEQUENCE [LARGE SCALE GENOMIC DNA]</scope>
    <source>
        <strain evidence="6 7">TBRC 4938</strain>
    </source>
</reference>
<dbReference type="SUPFAM" id="SSF53850">
    <property type="entry name" value="Periplasmic binding protein-like II"/>
    <property type="match status" value="1"/>
</dbReference>
<accession>A0ABV6AJG6</accession>
<dbReference type="InterPro" id="IPR000914">
    <property type="entry name" value="SBP_5_dom"/>
</dbReference>
<evidence type="ECO:0000256" key="4">
    <source>
        <dbReference type="ARBA" id="ARBA00022729"/>
    </source>
</evidence>
<feature type="domain" description="Solute-binding protein family 5" evidence="5">
    <location>
        <begin position="67"/>
        <end position="408"/>
    </location>
</feature>
<organism evidence="6 7">
    <name type="scientific">Rhizobium puerariae</name>
    <dbReference type="NCBI Taxonomy" id="1585791"/>
    <lineage>
        <taxon>Bacteria</taxon>
        <taxon>Pseudomonadati</taxon>
        <taxon>Pseudomonadota</taxon>
        <taxon>Alphaproteobacteria</taxon>
        <taxon>Hyphomicrobiales</taxon>
        <taxon>Rhizobiaceae</taxon>
        <taxon>Rhizobium/Agrobacterium group</taxon>
        <taxon>Rhizobium</taxon>
    </lineage>
</organism>
<dbReference type="Pfam" id="PF00496">
    <property type="entry name" value="SBP_bac_5"/>
    <property type="match status" value="1"/>
</dbReference>
<dbReference type="InterPro" id="IPR030678">
    <property type="entry name" value="Peptide/Ni-bd"/>
</dbReference>
<sequence>MASLTAGAVLPWLTGGQVLAAEPNGDLVIGFSTAPTSLDPHWHLVAQNNALAQHIYDRITHIRADQTIVPGLAESWRTVDDLTWEFTLRDGVKFQDGSPLTIDDIIFTVERAQNVPGAIFNMRSYLSGKVIEKVNDRVFLVKTEKPNPIVPDELATTAIISRKHGEGAKTDDYNSGRAAIGTGPYRVVQADLSNRIVLERNDAYWGPRPAFARVIIRPIPVGGARVAALRADDVGLIDNVPPSDVATLEKAEGFSLARGVPNRTIFLALDQERASTPFVRGKDGSEIPNPFRDLRVRQAFSLAIDRKAISERILSGNGVPAVQLAPEKVFGAAPDLKLPSVDIERAKTLLTEAGLTDGFKVTLHGPNDRFIRDAAVVQAVAQMLARIGVEVEVETMPASVFYERATSGGENGNSAYSFFLVGYGSSMGDIAHALRNVIHTVDKKRGYGANNRLHYSNPAVDEILDKAMVTMDPERRATLYAEASRRAIEDIAVIPLYHPITVWGLRDPLRFSGRDDERTLAMDVQG</sequence>
<evidence type="ECO:0000313" key="6">
    <source>
        <dbReference type="EMBL" id="MFB9950756.1"/>
    </source>
</evidence>
<dbReference type="PIRSF" id="PIRSF002741">
    <property type="entry name" value="MppA"/>
    <property type="match status" value="1"/>
</dbReference>
<dbReference type="Gene3D" id="3.90.76.10">
    <property type="entry name" value="Dipeptide-binding Protein, Domain 1"/>
    <property type="match status" value="1"/>
</dbReference>
<dbReference type="InterPro" id="IPR023765">
    <property type="entry name" value="SBP_5_CS"/>
</dbReference>
<dbReference type="PROSITE" id="PS01040">
    <property type="entry name" value="SBP_BACTERIAL_5"/>
    <property type="match status" value="1"/>
</dbReference>
<name>A0ABV6AJG6_9HYPH</name>
<keyword evidence="7" id="KW-1185">Reference proteome</keyword>
<dbReference type="RefSeq" id="WP_377263420.1">
    <property type="nucleotide sequence ID" value="NZ_JBHMAA010000019.1"/>
</dbReference>
<comment type="similarity">
    <text evidence="2">Belongs to the bacterial solute-binding protein 5 family.</text>
</comment>